<evidence type="ECO:0000256" key="7">
    <source>
        <dbReference type="ARBA" id="ARBA00023170"/>
    </source>
</evidence>
<evidence type="ECO:0000256" key="4">
    <source>
        <dbReference type="ARBA" id="ARBA00022989"/>
    </source>
</evidence>
<accession>A0A553Q8T9</accession>
<evidence type="ECO:0000256" key="3">
    <source>
        <dbReference type="ARBA" id="ARBA00022692"/>
    </source>
</evidence>
<dbReference type="GO" id="GO:0004957">
    <property type="term" value="F:prostaglandin E receptor activity"/>
    <property type="evidence" value="ECO:0007669"/>
    <property type="project" value="TreeGrafter"/>
</dbReference>
<dbReference type="InterPro" id="IPR008365">
    <property type="entry name" value="Prostanoid_rcpt"/>
</dbReference>
<evidence type="ECO:0000256" key="10">
    <source>
        <dbReference type="RuleBase" id="RU000688"/>
    </source>
</evidence>
<evidence type="ECO:0000256" key="8">
    <source>
        <dbReference type="ARBA" id="ARBA00023180"/>
    </source>
</evidence>
<dbReference type="GO" id="GO:0006954">
    <property type="term" value="P:inflammatory response"/>
    <property type="evidence" value="ECO:0007669"/>
    <property type="project" value="TreeGrafter"/>
</dbReference>
<keyword evidence="3 10" id="KW-0812">Transmembrane</keyword>
<keyword evidence="5 10" id="KW-0297">G-protein coupled receptor</keyword>
<comment type="subcellular location">
    <subcellularLocation>
        <location evidence="1">Cell membrane</location>
        <topology evidence="1">Multi-pass membrane protein</topology>
    </subcellularLocation>
</comment>
<dbReference type="GO" id="GO:0007189">
    <property type="term" value="P:adenylate cyclase-activating G protein-coupled receptor signaling pathway"/>
    <property type="evidence" value="ECO:0007669"/>
    <property type="project" value="TreeGrafter"/>
</dbReference>
<sequence length="334" mass="37366">MASSNSSCRERTDVSGGSPSTSAVMFSVGVLGNVIALILLEIQRRKHPRSLFHVLVTSLVLTDLLGTFSVSPLVLTSYLTNASLLGMNENRLVCGHFAFAMTFLSMVTLGILLLMAVERWLSIGHPFCYEKTVRKGCGYGAVALVYLCGALFCAAPFLGFGKFVQYCPGTWCFIDMDPSESQHRAFNLIYASCLLSMIVCTVLCNASVIYHLSLMHRRLKAQRSSVRRLRGHRSISEEEEHLLLLGFMTIAFVICSLPLVIQIYRNTLNHQERHTNSVIPLLSLSANPIIDPWVFIILRSPVPRLIWEKICKSTKSNEKKQRVQSFHPVLLRTD</sequence>
<dbReference type="InterPro" id="IPR000276">
    <property type="entry name" value="GPCR_Rhodpsn"/>
</dbReference>
<dbReference type="STRING" id="623744.A0A553Q8T9"/>
<keyword evidence="8" id="KW-0325">Glycoprotein</keyword>
<gene>
    <name evidence="13" type="ORF">DNTS_016140</name>
</gene>
<dbReference type="AlphaFoldDB" id="A0A553Q8T9"/>
<evidence type="ECO:0000313" key="14">
    <source>
        <dbReference type="Proteomes" id="UP000316079"/>
    </source>
</evidence>
<keyword evidence="4 11" id="KW-1133">Transmembrane helix</keyword>
<dbReference type="Proteomes" id="UP000316079">
    <property type="component" value="Unassembled WGS sequence"/>
</dbReference>
<dbReference type="PROSITE" id="PS00237">
    <property type="entry name" value="G_PROTEIN_RECEP_F1_1"/>
    <property type="match status" value="1"/>
</dbReference>
<protein>
    <recommendedName>
        <fullName evidence="12">G-protein coupled receptors family 1 profile domain-containing protein</fullName>
    </recommendedName>
</protein>
<feature type="domain" description="G-protein coupled receptors family 1 profile" evidence="12">
    <location>
        <begin position="32"/>
        <end position="295"/>
    </location>
</feature>
<dbReference type="PROSITE" id="PS50262">
    <property type="entry name" value="G_PROTEIN_RECEP_F1_2"/>
    <property type="match status" value="1"/>
</dbReference>
<dbReference type="PRINTS" id="PR01788">
    <property type="entry name" value="PROSTANOIDR"/>
</dbReference>
<feature type="transmembrane region" description="Helical" evidence="11">
    <location>
        <begin position="95"/>
        <end position="117"/>
    </location>
</feature>
<comment type="caution">
    <text evidence="13">The sequence shown here is derived from an EMBL/GenBank/DDBJ whole genome shotgun (WGS) entry which is preliminary data.</text>
</comment>
<reference evidence="13 14" key="1">
    <citation type="journal article" date="2019" name="Sci. Data">
        <title>Hybrid genome assembly and annotation of Danionella translucida.</title>
        <authorList>
            <person name="Kadobianskyi M."/>
            <person name="Schulze L."/>
            <person name="Schuelke M."/>
            <person name="Judkewitz B."/>
        </authorList>
    </citation>
    <scope>NUCLEOTIDE SEQUENCE [LARGE SCALE GENOMIC DNA]</scope>
    <source>
        <strain evidence="13 14">Bolton</strain>
    </source>
</reference>
<feature type="transmembrane region" description="Helical" evidence="11">
    <location>
        <begin position="188"/>
        <end position="213"/>
    </location>
</feature>
<keyword evidence="7 10" id="KW-0675">Receptor</keyword>
<evidence type="ECO:0000256" key="11">
    <source>
        <dbReference type="SAM" id="Phobius"/>
    </source>
</evidence>
<keyword evidence="9 10" id="KW-0807">Transducer</keyword>
<feature type="transmembrane region" description="Helical" evidence="11">
    <location>
        <begin position="242"/>
        <end position="265"/>
    </location>
</feature>
<dbReference type="GO" id="GO:0005886">
    <property type="term" value="C:plasma membrane"/>
    <property type="evidence" value="ECO:0007669"/>
    <property type="project" value="UniProtKB-SubCell"/>
</dbReference>
<dbReference type="Pfam" id="PF00001">
    <property type="entry name" value="7tm_1"/>
    <property type="match status" value="1"/>
</dbReference>
<feature type="transmembrane region" description="Helical" evidence="11">
    <location>
        <begin position="20"/>
        <end position="40"/>
    </location>
</feature>
<evidence type="ECO:0000256" key="5">
    <source>
        <dbReference type="ARBA" id="ARBA00023040"/>
    </source>
</evidence>
<keyword evidence="14" id="KW-1185">Reference proteome</keyword>
<name>A0A553Q8T9_9TELE</name>
<evidence type="ECO:0000313" key="13">
    <source>
        <dbReference type="EMBL" id="TRY86340.1"/>
    </source>
</evidence>
<proteinExistence type="inferred from homology"/>
<keyword evidence="6 11" id="KW-0472">Membrane</keyword>
<dbReference type="Gene3D" id="1.20.1070.10">
    <property type="entry name" value="Rhodopsin 7-helix transmembrane proteins"/>
    <property type="match status" value="1"/>
</dbReference>
<comment type="similarity">
    <text evidence="10">Belongs to the G-protein coupled receptor 1 family.</text>
</comment>
<dbReference type="CDD" id="cd15139">
    <property type="entry name" value="7tmA_PGE2_EP2"/>
    <property type="match status" value="1"/>
</dbReference>
<evidence type="ECO:0000256" key="6">
    <source>
        <dbReference type="ARBA" id="ARBA00023136"/>
    </source>
</evidence>
<dbReference type="PRINTS" id="PR00237">
    <property type="entry name" value="GPCRRHODOPSN"/>
</dbReference>
<dbReference type="EMBL" id="SRMA01026226">
    <property type="protein sequence ID" value="TRY86340.1"/>
    <property type="molecule type" value="Genomic_DNA"/>
</dbReference>
<evidence type="ECO:0000256" key="2">
    <source>
        <dbReference type="ARBA" id="ARBA00022475"/>
    </source>
</evidence>
<dbReference type="GO" id="GO:0007204">
    <property type="term" value="P:positive regulation of cytosolic calcium ion concentration"/>
    <property type="evidence" value="ECO:0007669"/>
    <property type="project" value="TreeGrafter"/>
</dbReference>
<evidence type="ECO:0000256" key="1">
    <source>
        <dbReference type="ARBA" id="ARBA00004651"/>
    </source>
</evidence>
<dbReference type="OrthoDB" id="5959154at2759"/>
<dbReference type="InterPro" id="IPR000370">
    <property type="entry name" value="Prostglndn_IP_rcpt"/>
</dbReference>
<dbReference type="PANTHER" id="PTHR11866:SF8">
    <property type="entry name" value="PROSTAGLANDIN E2 RECEPTOR EP2 SUBTYPE"/>
    <property type="match status" value="1"/>
</dbReference>
<dbReference type="GO" id="GO:0071380">
    <property type="term" value="P:cellular response to prostaglandin E stimulus"/>
    <property type="evidence" value="ECO:0007669"/>
    <property type="project" value="TreeGrafter"/>
</dbReference>
<dbReference type="InterPro" id="IPR017452">
    <property type="entry name" value="GPCR_Rhodpsn_7TM"/>
</dbReference>
<keyword evidence="2" id="KW-1003">Cell membrane</keyword>
<feature type="transmembrane region" description="Helical" evidence="11">
    <location>
        <begin position="138"/>
        <end position="158"/>
    </location>
</feature>
<dbReference type="PANTHER" id="PTHR11866">
    <property type="entry name" value="G-PROTEIN COUPLED RECEPTOR FAMILY 1 MEMBER"/>
    <property type="match status" value="1"/>
</dbReference>
<organism evidence="13 14">
    <name type="scientific">Danionella cerebrum</name>
    <dbReference type="NCBI Taxonomy" id="2873325"/>
    <lineage>
        <taxon>Eukaryota</taxon>
        <taxon>Metazoa</taxon>
        <taxon>Chordata</taxon>
        <taxon>Craniata</taxon>
        <taxon>Vertebrata</taxon>
        <taxon>Euteleostomi</taxon>
        <taxon>Actinopterygii</taxon>
        <taxon>Neopterygii</taxon>
        <taxon>Teleostei</taxon>
        <taxon>Ostariophysi</taxon>
        <taxon>Cypriniformes</taxon>
        <taxon>Danionidae</taxon>
        <taxon>Danioninae</taxon>
        <taxon>Danionella</taxon>
    </lineage>
</organism>
<dbReference type="PRINTS" id="PR00856">
    <property type="entry name" value="PRSTNOIDIPR"/>
</dbReference>
<feature type="transmembrane region" description="Helical" evidence="11">
    <location>
        <begin position="52"/>
        <end position="75"/>
    </location>
</feature>
<dbReference type="SUPFAM" id="SSF81321">
    <property type="entry name" value="Family A G protein-coupled receptor-like"/>
    <property type="match status" value="1"/>
</dbReference>
<evidence type="ECO:0000259" key="12">
    <source>
        <dbReference type="PROSITE" id="PS50262"/>
    </source>
</evidence>
<evidence type="ECO:0000256" key="9">
    <source>
        <dbReference type="ARBA" id="ARBA00023224"/>
    </source>
</evidence>